<dbReference type="OMA" id="CEEFLVF"/>
<evidence type="ECO:0000256" key="4">
    <source>
        <dbReference type="ARBA" id="ARBA00022989"/>
    </source>
</evidence>
<dbReference type="Gramene" id="KZM98655">
    <property type="protein sequence ID" value="KZM98655"/>
    <property type="gene ID" value="DCAR_013983"/>
</dbReference>
<accession>A0A165XY38</accession>
<evidence type="ECO:0000313" key="6">
    <source>
        <dbReference type="EMBL" id="WOG97641.1"/>
    </source>
</evidence>
<keyword evidence="4" id="KW-1133">Transmembrane helix</keyword>
<dbReference type="EMBL" id="CP093346">
    <property type="protein sequence ID" value="WOG97641.1"/>
    <property type="molecule type" value="Genomic_DNA"/>
</dbReference>
<evidence type="ECO:0000256" key="2">
    <source>
        <dbReference type="ARBA" id="ARBA00006948"/>
    </source>
</evidence>
<dbReference type="InterPro" id="IPR006904">
    <property type="entry name" value="DUF716"/>
</dbReference>
<dbReference type="AlphaFoldDB" id="A0A165XY38"/>
<comment type="similarity">
    <text evidence="2">Belongs to the TMEM45 family.</text>
</comment>
<dbReference type="KEGG" id="dcr:108216104"/>
<gene>
    <name evidence="6" type="ORF">DCAR_0416982</name>
</gene>
<comment type="subcellular location">
    <subcellularLocation>
        <location evidence="1">Membrane</location>
        <topology evidence="1">Multi-pass membrane protein</topology>
    </subcellularLocation>
</comment>
<dbReference type="Proteomes" id="UP000077755">
    <property type="component" value="Chromosome 4"/>
</dbReference>
<evidence type="ECO:0000256" key="3">
    <source>
        <dbReference type="ARBA" id="ARBA00022692"/>
    </source>
</evidence>
<dbReference type="PANTHER" id="PTHR46285:SF7">
    <property type="entry name" value="OS06G0238900 PROTEIN"/>
    <property type="match status" value="1"/>
</dbReference>
<evidence type="ECO:0000256" key="5">
    <source>
        <dbReference type="ARBA" id="ARBA00023136"/>
    </source>
</evidence>
<keyword evidence="7" id="KW-1185">Reference proteome</keyword>
<organism evidence="6 7">
    <name type="scientific">Daucus carota subsp. sativus</name>
    <name type="common">Carrot</name>
    <dbReference type="NCBI Taxonomy" id="79200"/>
    <lineage>
        <taxon>Eukaryota</taxon>
        <taxon>Viridiplantae</taxon>
        <taxon>Streptophyta</taxon>
        <taxon>Embryophyta</taxon>
        <taxon>Tracheophyta</taxon>
        <taxon>Spermatophyta</taxon>
        <taxon>Magnoliopsida</taxon>
        <taxon>eudicotyledons</taxon>
        <taxon>Gunneridae</taxon>
        <taxon>Pentapetalae</taxon>
        <taxon>asterids</taxon>
        <taxon>campanulids</taxon>
        <taxon>Apiales</taxon>
        <taxon>Apiaceae</taxon>
        <taxon>Apioideae</taxon>
        <taxon>Scandiceae</taxon>
        <taxon>Daucinae</taxon>
        <taxon>Daucus</taxon>
        <taxon>Daucus sect. Daucus</taxon>
    </lineage>
</organism>
<dbReference type="GO" id="GO:0016020">
    <property type="term" value="C:membrane"/>
    <property type="evidence" value="ECO:0007669"/>
    <property type="project" value="UniProtKB-SubCell"/>
</dbReference>
<keyword evidence="5" id="KW-0472">Membrane</keyword>
<dbReference type="Pfam" id="PF04819">
    <property type="entry name" value="DUF716"/>
    <property type="match status" value="1"/>
</dbReference>
<reference evidence="6" key="2">
    <citation type="submission" date="2022-03" db="EMBL/GenBank/DDBJ databases">
        <title>Draft title - Genomic analysis of global carrot germplasm unveils the trajectory of domestication and the origin of high carotenoid orange carrot.</title>
        <authorList>
            <person name="Iorizzo M."/>
            <person name="Ellison S."/>
            <person name="Senalik D."/>
            <person name="Macko-Podgorni A."/>
            <person name="Grzebelus D."/>
            <person name="Bostan H."/>
            <person name="Rolling W."/>
            <person name="Curaba J."/>
            <person name="Simon P."/>
        </authorList>
    </citation>
    <scope>NUCLEOTIDE SEQUENCE</scope>
    <source>
        <tissue evidence="6">Leaf</tissue>
    </source>
</reference>
<name>A0A165XY38_DAUCS</name>
<protein>
    <submittedName>
        <fullName evidence="6">Uncharacterized protein</fullName>
    </submittedName>
</protein>
<proteinExistence type="inferred from homology"/>
<reference evidence="6" key="1">
    <citation type="journal article" date="2016" name="Nat. Genet.">
        <title>A high-quality carrot genome assembly provides new insights into carotenoid accumulation and asterid genome evolution.</title>
        <authorList>
            <person name="Iorizzo M."/>
            <person name="Ellison S."/>
            <person name="Senalik D."/>
            <person name="Zeng P."/>
            <person name="Satapoomin P."/>
            <person name="Huang J."/>
            <person name="Bowman M."/>
            <person name="Iovene M."/>
            <person name="Sanseverino W."/>
            <person name="Cavagnaro P."/>
            <person name="Yildiz M."/>
            <person name="Macko-Podgorni A."/>
            <person name="Moranska E."/>
            <person name="Grzebelus E."/>
            <person name="Grzebelus D."/>
            <person name="Ashrafi H."/>
            <person name="Zheng Z."/>
            <person name="Cheng S."/>
            <person name="Spooner D."/>
            <person name="Van Deynze A."/>
            <person name="Simon P."/>
        </authorList>
    </citation>
    <scope>NUCLEOTIDE SEQUENCE</scope>
    <source>
        <tissue evidence="6">Leaf</tissue>
    </source>
</reference>
<dbReference type="PANTHER" id="PTHR46285">
    <property type="entry name" value="PROTEINASE INHIBITOR I4, SERPIN (DUF716)-RELATED"/>
    <property type="match status" value="1"/>
</dbReference>
<evidence type="ECO:0000313" key="7">
    <source>
        <dbReference type="Proteomes" id="UP000077755"/>
    </source>
</evidence>
<sequence>MGELLTYTIAGGGFILIGGWEAILSSSETLKSPDTSDDSSSKSHSLTFLFISLLSFFFIVNSFFSLFDALNLDDHTGLVLQLEVISIAALFLLYSVLGFLNHVKRSPFSFPLPLLSLLCLFAFVEEFIMFYLQKKDPIGIENRYFDLLLVPISVCVFATMLELKNPDSGFPRLGRAIGLILHGMWFVQMGISFFSDLIVHGCNLHEKSRGNFTIRCKGHPEYHRGKAIATLQFNCHLALLVAFVVGAYAVVCKKHGVRKESTRYRPIGAEMLQMDSTAQFTLDSDDEGDEIENKIKNDAMVPMHKALTVVQDVGANGYGSRH</sequence>
<keyword evidence="3" id="KW-0812">Transmembrane</keyword>
<dbReference type="OrthoDB" id="551896at2759"/>
<evidence type="ECO:0000256" key="1">
    <source>
        <dbReference type="ARBA" id="ARBA00004141"/>
    </source>
</evidence>